<evidence type="ECO:0000259" key="4">
    <source>
        <dbReference type="Pfam" id="PF00561"/>
    </source>
</evidence>
<dbReference type="Pfam" id="PF00561">
    <property type="entry name" value="Abhydrolase_1"/>
    <property type="match status" value="1"/>
</dbReference>
<dbReference type="OrthoDB" id="9796770at2"/>
<keyword evidence="6" id="KW-1185">Reference proteome</keyword>
<dbReference type="EMBL" id="PDUD01000012">
    <property type="protein sequence ID" value="PHN07013.1"/>
    <property type="molecule type" value="Genomic_DNA"/>
</dbReference>
<dbReference type="Gene3D" id="3.40.50.1820">
    <property type="entry name" value="alpha/beta hydrolase"/>
    <property type="match status" value="1"/>
</dbReference>
<accession>A0A2D0NGX3</accession>
<dbReference type="AlphaFoldDB" id="A0A2D0NGX3"/>
<dbReference type="PANTHER" id="PTHR43798:SF33">
    <property type="entry name" value="HYDROLASE, PUTATIVE (AFU_ORTHOLOGUE AFUA_2G14860)-RELATED"/>
    <property type="match status" value="1"/>
</dbReference>
<dbReference type="InterPro" id="IPR002410">
    <property type="entry name" value="Peptidase_S33"/>
</dbReference>
<evidence type="ECO:0000313" key="5">
    <source>
        <dbReference type="EMBL" id="PHN07013.1"/>
    </source>
</evidence>
<feature type="domain" description="AB hydrolase-1" evidence="4">
    <location>
        <begin position="67"/>
        <end position="322"/>
    </location>
</feature>
<evidence type="ECO:0000256" key="1">
    <source>
        <dbReference type="ARBA" id="ARBA00010088"/>
    </source>
</evidence>
<dbReference type="InterPro" id="IPR000073">
    <property type="entry name" value="AB_hydrolase_1"/>
</dbReference>
<gene>
    <name evidence="5" type="ORF">CRP01_08620</name>
</gene>
<dbReference type="InterPro" id="IPR050266">
    <property type="entry name" value="AB_hydrolase_sf"/>
</dbReference>
<comment type="similarity">
    <text evidence="1">Belongs to the peptidase S33 family.</text>
</comment>
<keyword evidence="3" id="KW-0472">Membrane</keyword>
<evidence type="ECO:0000256" key="3">
    <source>
        <dbReference type="SAM" id="Phobius"/>
    </source>
</evidence>
<evidence type="ECO:0000313" key="6">
    <source>
        <dbReference type="Proteomes" id="UP000223913"/>
    </source>
</evidence>
<proteinExistence type="inferred from homology"/>
<keyword evidence="3" id="KW-0812">Transmembrane</keyword>
<evidence type="ECO:0000256" key="2">
    <source>
        <dbReference type="ARBA" id="ARBA00022801"/>
    </source>
</evidence>
<dbReference type="GO" id="GO:0006508">
    <property type="term" value="P:proteolysis"/>
    <property type="evidence" value="ECO:0007669"/>
    <property type="project" value="InterPro"/>
</dbReference>
<sequence length="346" mass="39353">MFRSMLKILGYASMVLLVSLLLVFFIPRNYDVSPFRERPDTQYWELETGSRIGYTLLRGDTSRVHAPIIYLHGGPGGMIQDEVVEFFRPIAAAGYDVYLYDQIGSGHSDRLSEIGDYSVARHRADLEAIVARIGAERVILFGHSWGSMLATEFLAGNREKVESMILSGPGPILPIKNELAGLKAPDSLQLTAPKYSNREGNERANNLRSKLVYYWARIFKRKLASDREADQFFTHLNNQLSKSTTCNGEGLPPYPGGGGYYVHMMTVNSFYEVKDKRSAIRDSPTPLLIIKGQCDNQKWGFLEEYLRLFPNSRYQIIPAAGHRIDPDRFDEYRKIVLDFLHIQLVF</sequence>
<organism evidence="5 6">
    <name type="scientific">Flavilitoribacter nigricans (strain ATCC 23147 / DSM 23189 / NBRC 102662 / NCIMB 1420 / SS-2)</name>
    <name type="common">Lewinella nigricans</name>
    <dbReference type="NCBI Taxonomy" id="1122177"/>
    <lineage>
        <taxon>Bacteria</taxon>
        <taxon>Pseudomonadati</taxon>
        <taxon>Bacteroidota</taxon>
        <taxon>Saprospiria</taxon>
        <taxon>Saprospirales</taxon>
        <taxon>Lewinellaceae</taxon>
        <taxon>Flavilitoribacter</taxon>
    </lineage>
</organism>
<comment type="caution">
    <text evidence="5">The sequence shown here is derived from an EMBL/GenBank/DDBJ whole genome shotgun (WGS) entry which is preliminary data.</text>
</comment>
<dbReference type="PANTHER" id="PTHR43798">
    <property type="entry name" value="MONOACYLGLYCEROL LIPASE"/>
    <property type="match status" value="1"/>
</dbReference>
<reference evidence="5 6" key="1">
    <citation type="submission" date="2017-10" db="EMBL/GenBank/DDBJ databases">
        <title>The draft genome sequence of Lewinella nigricans NBRC 102662.</title>
        <authorList>
            <person name="Wang K."/>
        </authorList>
    </citation>
    <scope>NUCLEOTIDE SEQUENCE [LARGE SCALE GENOMIC DNA]</scope>
    <source>
        <strain evidence="5 6">NBRC 102662</strain>
    </source>
</reference>
<dbReference type="Proteomes" id="UP000223913">
    <property type="component" value="Unassembled WGS sequence"/>
</dbReference>
<dbReference type="RefSeq" id="WP_099149621.1">
    <property type="nucleotide sequence ID" value="NZ_PDUD01000012.1"/>
</dbReference>
<feature type="transmembrane region" description="Helical" evidence="3">
    <location>
        <begin position="6"/>
        <end position="26"/>
    </location>
</feature>
<dbReference type="GO" id="GO:0016020">
    <property type="term" value="C:membrane"/>
    <property type="evidence" value="ECO:0007669"/>
    <property type="project" value="TreeGrafter"/>
</dbReference>
<protein>
    <recommendedName>
        <fullName evidence="4">AB hydrolase-1 domain-containing protein</fullName>
    </recommendedName>
</protein>
<dbReference type="InterPro" id="IPR029058">
    <property type="entry name" value="AB_hydrolase_fold"/>
</dbReference>
<dbReference type="SUPFAM" id="SSF53474">
    <property type="entry name" value="alpha/beta-Hydrolases"/>
    <property type="match status" value="1"/>
</dbReference>
<keyword evidence="2" id="KW-0378">Hydrolase</keyword>
<dbReference type="PRINTS" id="PR00793">
    <property type="entry name" value="PROAMNOPTASE"/>
</dbReference>
<name>A0A2D0NGX3_FLAN2</name>
<dbReference type="GO" id="GO:0008233">
    <property type="term" value="F:peptidase activity"/>
    <property type="evidence" value="ECO:0007669"/>
    <property type="project" value="InterPro"/>
</dbReference>
<keyword evidence="3" id="KW-1133">Transmembrane helix</keyword>